<evidence type="ECO:0000256" key="1">
    <source>
        <dbReference type="ARBA" id="ARBA00008931"/>
    </source>
</evidence>
<evidence type="ECO:0000313" key="9">
    <source>
        <dbReference type="EMBL" id="WZN39958.1"/>
    </source>
</evidence>
<keyword evidence="10" id="KW-1185">Reference proteome</keyword>
<dbReference type="EMBL" id="CP149822">
    <property type="protein sequence ID" value="WZN39958.1"/>
    <property type="molecule type" value="Genomic_DNA"/>
</dbReference>
<dbReference type="PRINTS" id="PR00060">
    <property type="entry name" value="RIBOSOMALL16"/>
</dbReference>
<sequence>MLQPKRTKHRKMQKGRIKGNAKRGALLSFGSFGLKALEPKWITDRQIEAARVALTRHMKREGNVWIRIFPDKPITAKPLEVRMGKGKGAPDHWAAVVKPGRILFEADGVPLQVAKEAMELAAQKLPIKVKFVIRRDYVA</sequence>
<keyword evidence="2 6" id="KW-0699">rRNA-binding</keyword>
<dbReference type="InterPro" id="IPR036920">
    <property type="entry name" value="Ribosomal_uL16_sf"/>
</dbReference>
<dbReference type="HAMAP" id="MF_01342">
    <property type="entry name" value="Ribosomal_uL16"/>
    <property type="match status" value="1"/>
</dbReference>
<keyword evidence="4 6" id="KW-0687">Ribonucleoprotein</keyword>
<gene>
    <name evidence="6 9" type="primary">rplP</name>
    <name evidence="9" type="ORF">WJU16_18430</name>
</gene>
<dbReference type="GO" id="GO:0005840">
    <property type="term" value="C:ribosome"/>
    <property type="evidence" value="ECO:0007669"/>
    <property type="project" value="UniProtKB-KW"/>
</dbReference>
<dbReference type="Gene3D" id="3.90.1170.10">
    <property type="entry name" value="Ribosomal protein L10e/L16"/>
    <property type="match status" value="1"/>
</dbReference>
<dbReference type="Pfam" id="PF00252">
    <property type="entry name" value="Ribosomal_L16"/>
    <property type="match status" value="1"/>
</dbReference>
<protein>
    <recommendedName>
        <fullName evidence="5 6">Large ribosomal subunit protein uL16</fullName>
    </recommendedName>
</protein>
<evidence type="ECO:0000256" key="2">
    <source>
        <dbReference type="ARBA" id="ARBA00022730"/>
    </source>
</evidence>
<reference evidence="10" key="1">
    <citation type="submission" date="2024-03" db="EMBL/GenBank/DDBJ databases">
        <title>Chitinophaga horti sp. nov., isolated from garden soil.</title>
        <authorList>
            <person name="Lee D.S."/>
            <person name="Han D.M."/>
            <person name="Baek J.H."/>
            <person name="Choi D.G."/>
            <person name="Jeon J.H."/>
            <person name="Jeon C.O."/>
        </authorList>
    </citation>
    <scope>NUCLEOTIDE SEQUENCE [LARGE SCALE GENOMIC DNA]</scope>
    <source>
        <strain evidence="10">GPA1</strain>
    </source>
</reference>
<dbReference type="PROSITE" id="PS00701">
    <property type="entry name" value="RIBOSOMAL_L16_2"/>
    <property type="match status" value="1"/>
</dbReference>
<dbReference type="SUPFAM" id="SSF54686">
    <property type="entry name" value="Ribosomal protein L16p/L10e"/>
    <property type="match status" value="1"/>
</dbReference>
<evidence type="ECO:0000256" key="5">
    <source>
        <dbReference type="ARBA" id="ARBA00035198"/>
    </source>
</evidence>
<proteinExistence type="inferred from homology"/>
<keyword evidence="3 6" id="KW-0689">Ribosomal protein</keyword>
<evidence type="ECO:0000256" key="6">
    <source>
        <dbReference type="HAMAP-Rule" id="MF_01342"/>
    </source>
</evidence>
<dbReference type="InterPro" id="IPR000114">
    <property type="entry name" value="Ribosomal_uL16_bact-type"/>
</dbReference>
<dbReference type="InterPro" id="IPR016180">
    <property type="entry name" value="Ribosomal_uL16_dom"/>
</dbReference>
<dbReference type="RefSeq" id="WP_126246775.1">
    <property type="nucleotide sequence ID" value="NZ_CP149822.1"/>
</dbReference>
<dbReference type="InterPro" id="IPR020798">
    <property type="entry name" value="Ribosomal_uL16_CS"/>
</dbReference>
<comment type="similarity">
    <text evidence="1 6 7">Belongs to the universal ribosomal protein uL16 family.</text>
</comment>
<keyword evidence="6 8" id="KW-0820">tRNA-binding</keyword>
<dbReference type="PANTHER" id="PTHR12220">
    <property type="entry name" value="50S/60S RIBOSOMAL PROTEIN L16"/>
    <property type="match status" value="1"/>
</dbReference>
<keyword evidence="6 8" id="KW-0694">RNA-binding</keyword>
<organism evidence="9 10">
    <name type="scientific">Chitinophaga pollutisoli</name>
    <dbReference type="NCBI Taxonomy" id="3133966"/>
    <lineage>
        <taxon>Bacteria</taxon>
        <taxon>Pseudomonadati</taxon>
        <taxon>Bacteroidota</taxon>
        <taxon>Chitinophagia</taxon>
        <taxon>Chitinophagales</taxon>
        <taxon>Chitinophagaceae</taxon>
        <taxon>Chitinophaga</taxon>
    </lineage>
</organism>
<dbReference type="PANTHER" id="PTHR12220:SF13">
    <property type="entry name" value="LARGE RIBOSOMAL SUBUNIT PROTEIN UL16M"/>
    <property type="match status" value="1"/>
</dbReference>
<evidence type="ECO:0000256" key="3">
    <source>
        <dbReference type="ARBA" id="ARBA00022980"/>
    </source>
</evidence>
<dbReference type="CDD" id="cd01433">
    <property type="entry name" value="Ribosomal_L16_L10e"/>
    <property type="match status" value="1"/>
</dbReference>
<evidence type="ECO:0000256" key="8">
    <source>
        <dbReference type="RuleBase" id="RU004414"/>
    </source>
</evidence>
<comment type="function">
    <text evidence="6 8">Binds 23S rRNA and is also seen to make contacts with the A and possibly P site tRNAs.</text>
</comment>
<evidence type="ECO:0000313" key="10">
    <source>
        <dbReference type="Proteomes" id="UP001485459"/>
    </source>
</evidence>
<dbReference type="NCBIfam" id="TIGR01164">
    <property type="entry name" value="rplP_bact"/>
    <property type="match status" value="1"/>
</dbReference>
<evidence type="ECO:0000256" key="7">
    <source>
        <dbReference type="RuleBase" id="RU004413"/>
    </source>
</evidence>
<accession>A0ABZ2YJQ8</accession>
<name>A0ABZ2YJQ8_9BACT</name>
<comment type="subunit">
    <text evidence="6 8">Part of the 50S ribosomal subunit.</text>
</comment>
<evidence type="ECO:0000256" key="4">
    <source>
        <dbReference type="ARBA" id="ARBA00023274"/>
    </source>
</evidence>
<dbReference type="InterPro" id="IPR047873">
    <property type="entry name" value="Ribosomal_uL16"/>
</dbReference>
<dbReference type="Proteomes" id="UP001485459">
    <property type="component" value="Chromosome"/>
</dbReference>